<name>A0A0F9S138_9ZZZZ</name>
<comment type="caution">
    <text evidence="1">The sequence shown here is derived from an EMBL/GenBank/DDBJ whole genome shotgun (WGS) entry which is preliminary data.</text>
</comment>
<dbReference type="EMBL" id="LAZR01000864">
    <property type="protein sequence ID" value="KKN55972.1"/>
    <property type="molecule type" value="Genomic_DNA"/>
</dbReference>
<dbReference type="AlphaFoldDB" id="A0A0F9S138"/>
<proteinExistence type="predicted"/>
<reference evidence="1" key="1">
    <citation type="journal article" date="2015" name="Nature">
        <title>Complex archaea that bridge the gap between prokaryotes and eukaryotes.</title>
        <authorList>
            <person name="Spang A."/>
            <person name="Saw J.H."/>
            <person name="Jorgensen S.L."/>
            <person name="Zaremba-Niedzwiedzka K."/>
            <person name="Martijn J."/>
            <person name="Lind A.E."/>
            <person name="van Eijk R."/>
            <person name="Schleper C."/>
            <person name="Guy L."/>
            <person name="Ettema T.J."/>
        </authorList>
    </citation>
    <scope>NUCLEOTIDE SEQUENCE</scope>
</reference>
<accession>A0A0F9S138</accession>
<protein>
    <submittedName>
        <fullName evidence="1">Uncharacterized protein</fullName>
    </submittedName>
</protein>
<organism evidence="1">
    <name type="scientific">marine sediment metagenome</name>
    <dbReference type="NCBI Taxonomy" id="412755"/>
    <lineage>
        <taxon>unclassified sequences</taxon>
        <taxon>metagenomes</taxon>
        <taxon>ecological metagenomes</taxon>
    </lineage>
</organism>
<gene>
    <name evidence="1" type="ORF">LCGC14_0577140</name>
</gene>
<sequence>MINPASKSTKDFPFSHPKYCGECRKLLKNNEKAYRIGYAGKKKRVCGDCFDKYGADK</sequence>
<evidence type="ECO:0000313" key="1">
    <source>
        <dbReference type="EMBL" id="KKN55972.1"/>
    </source>
</evidence>